<keyword evidence="2" id="KW-1185">Reference proteome</keyword>
<dbReference type="Proteomes" id="UP000793456">
    <property type="component" value="Chromosome II"/>
</dbReference>
<protein>
    <submittedName>
        <fullName evidence="1">Uncharacterized protein</fullName>
    </submittedName>
</protein>
<sequence length="144" mass="16681">MDNEVSVDEEGELRCSDFEVPLFTSETFIDLFLLHLKNLTQELTEYTREYKIEKTMLNVPDYVLEEDETIRMDNKGECRTPAWQIGKLPNDKVNSNSDDNKKTQTSNTGTEKQQRESYGHGTRAGSPRQCVFMLVVNHQELPIF</sequence>
<evidence type="ECO:0000313" key="1">
    <source>
        <dbReference type="EMBL" id="TMS22460.1"/>
    </source>
</evidence>
<reference evidence="1" key="1">
    <citation type="submission" date="2018-11" db="EMBL/GenBank/DDBJ databases">
        <title>The sequence and de novo assembly of Larimichthys crocea genome using PacBio and Hi-C technologies.</title>
        <authorList>
            <person name="Xu P."/>
            <person name="Chen B."/>
            <person name="Zhou Z."/>
            <person name="Ke Q."/>
            <person name="Wu Y."/>
            <person name="Bai H."/>
            <person name="Pu F."/>
        </authorList>
    </citation>
    <scope>NUCLEOTIDE SEQUENCE</scope>
    <source>
        <tissue evidence="1">Muscle</tissue>
    </source>
</reference>
<name>A0ACD3RSU3_LARCR</name>
<proteinExistence type="predicted"/>
<comment type="caution">
    <text evidence="1">The sequence shown here is derived from an EMBL/GenBank/DDBJ whole genome shotgun (WGS) entry which is preliminary data.</text>
</comment>
<organism evidence="1 2">
    <name type="scientific">Larimichthys crocea</name>
    <name type="common">Large yellow croaker</name>
    <name type="synonym">Pseudosciaena crocea</name>
    <dbReference type="NCBI Taxonomy" id="215358"/>
    <lineage>
        <taxon>Eukaryota</taxon>
        <taxon>Metazoa</taxon>
        <taxon>Chordata</taxon>
        <taxon>Craniata</taxon>
        <taxon>Vertebrata</taxon>
        <taxon>Euteleostomi</taxon>
        <taxon>Actinopterygii</taxon>
        <taxon>Neopterygii</taxon>
        <taxon>Teleostei</taxon>
        <taxon>Neoteleostei</taxon>
        <taxon>Acanthomorphata</taxon>
        <taxon>Eupercaria</taxon>
        <taxon>Sciaenidae</taxon>
        <taxon>Larimichthys</taxon>
    </lineage>
</organism>
<accession>A0ACD3RSU3</accession>
<evidence type="ECO:0000313" key="2">
    <source>
        <dbReference type="Proteomes" id="UP000793456"/>
    </source>
</evidence>
<gene>
    <name evidence="1" type="ORF">E3U43_012725</name>
</gene>
<dbReference type="EMBL" id="CM011675">
    <property type="protein sequence ID" value="TMS22460.1"/>
    <property type="molecule type" value="Genomic_DNA"/>
</dbReference>